<comment type="subunit">
    <text evidence="7">Homodimer.</text>
</comment>
<organism evidence="8 9">
    <name type="scientific">Sphaerisporangium aureirubrum</name>
    <dbReference type="NCBI Taxonomy" id="1544736"/>
    <lineage>
        <taxon>Bacteria</taxon>
        <taxon>Bacillati</taxon>
        <taxon>Actinomycetota</taxon>
        <taxon>Actinomycetes</taxon>
        <taxon>Streptosporangiales</taxon>
        <taxon>Streptosporangiaceae</taxon>
        <taxon>Sphaerisporangium</taxon>
    </lineage>
</organism>
<keyword evidence="2 7" id="KW-0032">Aminotransferase</keyword>
<feature type="binding site" evidence="7">
    <location>
        <position position="250"/>
    </location>
    <ligand>
        <name>pyridoxal 5'-phosphate</name>
        <dbReference type="ChEBI" id="CHEBI:597326"/>
    </ligand>
</feature>
<keyword evidence="6 7" id="KW-0663">Pyridoxal phosphate</keyword>
<dbReference type="InterPro" id="IPR049704">
    <property type="entry name" value="Aminotrans_3_PPA_site"/>
</dbReference>
<dbReference type="RefSeq" id="WP_380759841.1">
    <property type="nucleotide sequence ID" value="NZ_JBHSRF010000065.1"/>
</dbReference>
<dbReference type="NCBIfam" id="TIGR00508">
    <property type="entry name" value="bioA"/>
    <property type="match status" value="1"/>
</dbReference>
<keyword evidence="5 7" id="KW-0093">Biotin biosynthesis</keyword>
<evidence type="ECO:0000256" key="1">
    <source>
        <dbReference type="ARBA" id="ARBA00001933"/>
    </source>
</evidence>
<dbReference type="SUPFAM" id="SSF53383">
    <property type="entry name" value="PLP-dependent transferases"/>
    <property type="match status" value="1"/>
</dbReference>
<dbReference type="GO" id="GO:0004015">
    <property type="term" value="F:adenosylmethionine-8-amino-7-oxononanoate transaminase activity"/>
    <property type="evidence" value="ECO:0007669"/>
    <property type="project" value="UniProtKB-EC"/>
</dbReference>
<keyword evidence="4 7" id="KW-0949">S-adenosyl-L-methionine</keyword>
<dbReference type="EMBL" id="JBHSRF010000065">
    <property type="protein sequence ID" value="MFC6085568.1"/>
    <property type="molecule type" value="Genomic_DNA"/>
</dbReference>
<feature type="modified residue" description="N6-(pyridoxal phosphate)lysine" evidence="7">
    <location>
        <position position="279"/>
    </location>
</feature>
<protein>
    <recommendedName>
        <fullName evidence="7">Adenosylmethionine-8-amino-7-oxononanoate aminotransferase</fullName>
        <ecNumber evidence="7">2.6.1.62</ecNumber>
    </recommendedName>
    <alternativeName>
        <fullName evidence="7">7,8-diamino-pelargonic acid aminotransferase</fullName>
        <shortName evidence="7">DAPA AT</shortName>
        <shortName evidence="7">DAPA aminotransferase</shortName>
    </alternativeName>
    <alternativeName>
        <fullName evidence="7">7,8-diaminononanoate synthase</fullName>
        <shortName evidence="7">DANS</shortName>
    </alternativeName>
    <alternativeName>
        <fullName evidence="7">Diaminopelargonic acid synthase</fullName>
    </alternativeName>
</protein>
<proteinExistence type="inferred from homology"/>
<dbReference type="InterPro" id="IPR015421">
    <property type="entry name" value="PyrdxlP-dep_Trfase_major"/>
</dbReference>
<gene>
    <name evidence="7" type="primary">bioA</name>
    <name evidence="8" type="ORF">ACFP1K_30680</name>
</gene>
<reference evidence="9" key="1">
    <citation type="journal article" date="2019" name="Int. J. Syst. Evol. Microbiol.">
        <title>The Global Catalogue of Microorganisms (GCM) 10K type strain sequencing project: providing services to taxonomists for standard genome sequencing and annotation.</title>
        <authorList>
            <consortium name="The Broad Institute Genomics Platform"/>
            <consortium name="The Broad Institute Genome Sequencing Center for Infectious Disease"/>
            <person name="Wu L."/>
            <person name="Ma J."/>
        </authorList>
    </citation>
    <scope>NUCLEOTIDE SEQUENCE [LARGE SCALE GENOMIC DNA]</scope>
    <source>
        <strain evidence="9">JCM 30346</strain>
    </source>
</reference>
<feature type="binding site" evidence="7">
    <location>
        <begin position="308"/>
        <end position="309"/>
    </location>
    <ligand>
        <name>pyridoxal 5'-phosphate</name>
        <dbReference type="ChEBI" id="CHEBI:597326"/>
    </ligand>
</feature>
<feature type="binding site" evidence="7">
    <location>
        <position position="279"/>
    </location>
    <ligand>
        <name>substrate</name>
    </ligand>
</feature>
<keyword evidence="3 7" id="KW-0808">Transferase</keyword>
<dbReference type="CDD" id="cd00610">
    <property type="entry name" value="OAT_like"/>
    <property type="match status" value="1"/>
</dbReference>
<comment type="caution">
    <text evidence="8">The sequence shown here is derived from an EMBL/GenBank/DDBJ whole genome shotgun (WGS) entry which is preliminary data.</text>
</comment>
<comment type="function">
    <text evidence="7">Catalyzes the transfer of the alpha-amino group from S-adenosyl-L-methionine (SAM) to 7-keto-8-aminopelargonic acid (KAPA) to form 7,8-diaminopelargonic acid (DAPA). It is the only aminotransferase known to utilize SAM as an amino donor.</text>
</comment>
<dbReference type="InterPro" id="IPR005815">
    <property type="entry name" value="BioA"/>
</dbReference>
<evidence type="ECO:0000313" key="9">
    <source>
        <dbReference type="Proteomes" id="UP001596137"/>
    </source>
</evidence>
<evidence type="ECO:0000256" key="2">
    <source>
        <dbReference type="ARBA" id="ARBA00022576"/>
    </source>
</evidence>
<comment type="subcellular location">
    <subcellularLocation>
        <location evidence="7">Cytoplasm</location>
    </subcellularLocation>
</comment>
<dbReference type="InterPro" id="IPR015422">
    <property type="entry name" value="PyrdxlP-dep_Trfase_small"/>
</dbReference>
<evidence type="ECO:0000313" key="8">
    <source>
        <dbReference type="EMBL" id="MFC6085568.1"/>
    </source>
</evidence>
<comment type="pathway">
    <text evidence="7">Cofactor biosynthesis; biotin biosynthesis; 7,8-diaminononanoate from 8-amino-7-oxononanoate (SAM route): step 1/1.</text>
</comment>
<evidence type="ECO:0000256" key="6">
    <source>
        <dbReference type="ARBA" id="ARBA00022898"/>
    </source>
</evidence>
<feature type="binding site" evidence="7">
    <location>
        <position position="307"/>
    </location>
    <ligand>
        <name>substrate</name>
    </ligand>
</feature>
<dbReference type="PROSITE" id="PS00600">
    <property type="entry name" value="AA_TRANSFER_CLASS_3"/>
    <property type="match status" value="1"/>
</dbReference>
<dbReference type="HAMAP" id="MF_00834">
    <property type="entry name" value="BioA"/>
    <property type="match status" value="1"/>
</dbReference>
<dbReference type="Pfam" id="PF00202">
    <property type="entry name" value="Aminotran_3"/>
    <property type="match status" value="1"/>
</dbReference>
<evidence type="ECO:0000256" key="3">
    <source>
        <dbReference type="ARBA" id="ARBA00022679"/>
    </source>
</evidence>
<evidence type="ECO:0000256" key="5">
    <source>
        <dbReference type="ARBA" id="ARBA00022756"/>
    </source>
</evidence>
<feature type="site" description="Participates in the substrate recognition with KAPA and in a stacking interaction with the adenine ring of SAM" evidence="7">
    <location>
        <position position="18"/>
    </location>
</feature>
<dbReference type="PANTHER" id="PTHR42684:SF17">
    <property type="entry name" value="ADENOSYLMETHIONINE-8-AMINO-7-OXONONANOATE AMINOTRANSFERASE"/>
    <property type="match status" value="1"/>
</dbReference>
<evidence type="ECO:0000256" key="7">
    <source>
        <dbReference type="HAMAP-Rule" id="MF_00834"/>
    </source>
</evidence>
<feature type="binding site" evidence="7">
    <location>
        <position position="138"/>
    </location>
    <ligand>
        <name>substrate</name>
    </ligand>
</feature>
<dbReference type="PANTHER" id="PTHR42684">
    <property type="entry name" value="ADENOSYLMETHIONINE-8-AMINO-7-OXONONANOATE AMINOTRANSFERASE"/>
    <property type="match status" value="1"/>
</dbReference>
<dbReference type="NCBIfam" id="NF004624">
    <property type="entry name" value="PRK05964.1"/>
    <property type="match status" value="1"/>
</dbReference>
<comment type="similarity">
    <text evidence="7">Belongs to the class-III pyridoxal-phosphate-dependent aminotransferase family. BioA subfamily.</text>
</comment>
<dbReference type="Gene3D" id="3.40.640.10">
    <property type="entry name" value="Type I PLP-dependent aspartate aminotransferase-like (Major domain)"/>
    <property type="match status" value="1"/>
</dbReference>
<dbReference type="Proteomes" id="UP001596137">
    <property type="component" value="Unassembled WGS sequence"/>
</dbReference>
<keyword evidence="9" id="KW-1185">Reference proteome</keyword>
<feature type="binding site" evidence="7">
    <location>
        <position position="391"/>
    </location>
    <ligand>
        <name>substrate</name>
    </ligand>
</feature>
<accession>A0ABW1NRD6</accession>
<evidence type="ECO:0000256" key="4">
    <source>
        <dbReference type="ARBA" id="ARBA00022691"/>
    </source>
</evidence>
<dbReference type="InterPro" id="IPR015424">
    <property type="entry name" value="PyrdxlP-dep_Trfase"/>
</dbReference>
<dbReference type="InterPro" id="IPR005814">
    <property type="entry name" value="Aminotrans_3"/>
</dbReference>
<dbReference type="EC" id="2.6.1.62" evidence="7"/>
<keyword evidence="7" id="KW-0963">Cytoplasm</keyword>
<sequence length="426" mass="44813">MNAGTLRDLDRAHLWHPYAGATPPEPAHPVAGADGVRLTLADGRELIDGMSSWWAAIHGHNHPRLNAAAREQLDVMAHVMFGGLTHEPAVRLAVRLAELSGLPKVFLADSGSVAVEVAIKMAVQATGRGRLLTIRNGYHGDTFGVMAVCDPVNGMHHLFTDLLPRHVFADAPPCDHGRHLGPAGERDAAPPDPAYLAHLDELVARHAPELAAIIVEPVVQGAGGMRFYHPAYLRRLRELADEHGVLLIADEIATGFGRTGEMFGCDHAGVRPDIMCVGKALTGGYLTMAATLCAEEVAERVGVLMHGPTYMGNPLAAAVAGASLDLLAERPWRQEVGRIEDGLAAGLAGAARAPGVADVRVFGAIGVVEAAAPVDVAKVQEIVMGHGVWLRPFGRLIYTMPPYGITPAELAAVTDAMSAAAAALPA</sequence>
<comment type="cofactor">
    <cofactor evidence="1 7">
        <name>pyridoxal 5'-phosphate</name>
        <dbReference type="ChEBI" id="CHEBI:597326"/>
    </cofactor>
</comment>
<feature type="binding site" evidence="7">
    <location>
        <position position="53"/>
    </location>
    <ligand>
        <name>substrate</name>
    </ligand>
</feature>
<comment type="catalytic activity">
    <reaction evidence="7">
        <text>(8S)-8-amino-7-oxononanoate + S-adenosyl-L-methionine = S-adenosyl-4-methylsulfanyl-2-oxobutanoate + (7R,8S)-7,8-diammoniononanoate</text>
        <dbReference type="Rhea" id="RHEA:16861"/>
        <dbReference type="ChEBI" id="CHEBI:16490"/>
        <dbReference type="ChEBI" id="CHEBI:59789"/>
        <dbReference type="ChEBI" id="CHEBI:149468"/>
        <dbReference type="ChEBI" id="CHEBI:149469"/>
        <dbReference type="EC" id="2.6.1.62"/>
    </reaction>
</comment>
<name>A0ABW1NRD6_9ACTN</name>
<feature type="binding site" evidence="7">
    <location>
        <begin position="111"/>
        <end position="112"/>
    </location>
    <ligand>
        <name>pyridoxal 5'-phosphate</name>
        <dbReference type="ChEBI" id="CHEBI:597326"/>
    </ligand>
</feature>
<dbReference type="Gene3D" id="3.90.1150.10">
    <property type="entry name" value="Aspartate Aminotransferase, domain 1"/>
    <property type="match status" value="1"/>
</dbReference>